<dbReference type="EMBL" id="LJOY01000106">
    <property type="protein sequence ID" value="OBQ18005.1"/>
    <property type="molecule type" value="Genomic_DNA"/>
</dbReference>
<comment type="caution">
    <text evidence="2">The sequence shown here is derived from an EMBL/GenBank/DDBJ whole genome shotgun (WGS) entry which is preliminary data.</text>
</comment>
<evidence type="ECO:0000313" key="2">
    <source>
        <dbReference type="EMBL" id="OBQ18005.1"/>
    </source>
</evidence>
<reference evidence="2 3" key="1">
    <citation type="submission" date="2015-09" db="EMBL/GenBank/DDBJ databases">
        <title>Whole genome shotgun sequence assembly of Aphanizomenon flos-aquae UKL13.</title>
        <authorList>
            <person name="Driscoll C."/>
        </authorList>
    </citation>
    <scope>NUCLEOTIDE SEQUENCE [LARGE SCALE GENOMIC DNA]</scope>
    <source>
        <strain evidence="2">MDT13</strain>
    </source>
</reference>
<dbReference type="Proteomes" id="UP000092382">
    <property type="component" value="Unassembled WGS sequence"/>
</dbReference>
<dbReference type="PATRIC" id="fig|1710894.3.peg.3071"/>
<evidence type="ECO:0000256" key="1">
    <source>
        <dbReference type="SAM" id="MobiDB-lite"/>
    </source>
</evidence>
<protein>
    <submittedName>
        <fullName evidence="2">Uncharacterized protein</fullName>
    </submittedName>
</protein>
<feature type="compositionally biased region" description="Basic and acidic residues" evidence="1">
    <location>
        <begin position="54"/>
        <end position="68"/>
    </location>
</feature>
<gene>
    <name evidence="2" type="ORF">AN481_18595</name>
</gene>
<sequence>MTIGSVTVSDESLGELHKTGLAQEYEVNGTNSSIRSINWTDTAKSRTPISAVANDRDGGRMDERRDRSLVGVLSLQSKSKYTHYGKPTNHQTGL</sequence>
<dbReference type="AlphaFoldDB" id="A0A1B7VHZ0"/>
<organism evidence="2 3">
    <name type="scientific">Aphanizomenon flos-aquae LD13</name>
    <dbReference type="NCBI Taxonomy" id="1710894"/>
    <lineage>
        <taxon>Bacteria</taxon>
        <taxon>Bacillati</taxon>
        <taxon>Cyanobacteriota</taxon>
        <taxon>Cyanophyceae</taxon>
        <taxon>Nostocales</taxon>
        <taxon>Aphanizomenonaceae</taxon>
        <taxon>Aphanizomenon</taxon>
    </lineage>
</organism>
<proteinExistence type="predicted"/>
<feature type="region of interest" description="Disordered" evidence="1">
    <location>
        <begin position="49"/>
        <end position="72"/>
    </location>
</feature>
<evidence type="ECO:0000313" key="3">
    <source>
        <dbReference type="Proteomes" id="UP000092382"/>
    </source>
</evidence>
<accession>A0A1B7VHZ0</accession>
<name>A0A1B7VHZ0_APHFL</name>